<evidence type="ECO:0008006" key="9">
    <source>
        <dbReference type="Google" id="ProtNLM"/>
    </source>
</evidence>
<dbReference type="PANTHER" id="PTHR42948:SF1">
    <property type="entry name" value="TRANSPORTER"/>
    <property type="match status" value="1"/>
</dbReference>
<evidence type="ECO:0000256" key="1">
    <source>
        <dbReference type="ARBA" id="ARBA00004141"/>
    </source>
</evidence>
<keyword evidence="3 6" id="KW-0812">Transmembrane</keyword>
<evidence type="ECO:0000256" key="5">
    <source>
        <dbReference type="ARBA" id="ARBA00023136"/>
    </source>
</evidence>
<keyword evidence="4 6" id="KW-1133">Transmembrane helix</keyword>
<feature type="transmembrane region" description="Helical" evidence="6">
    <location>
        <begin position="100"/>
        <end position="121"/>
    </location>
</feature>
<evidence type="ECO:0000256" key="6">
    <source>
        <dbReference type="SAM" id="Phobius"/>
    </source>
</evidence>
<feature type="transmembrane region" description="Helical" evidence="6">
    <location>
        <begin position="158"/>
        <end position="178"/>
    </location>
</feature>
<dbReference type="NCBIfam" id="NF037979">
    <property type="entry name" value="Na_transp"/>
    <property type="match status" value="1"/>
</dbReference>
<dbReference type="InterPro" id="IPR047218">
    <property type="entry name" value="YocR/YhdH-like"/>
</dbReference>
<feature type="transmembrane region" description="Helical" evidence="6">
    <location>
        <begin position="198"/>
        <end position="222"/>
    </location>
</feature>
<comment type="caution">
    <text evidence="7">The sequence shown here is derived from an EMBL/GenBank/DDBJ whole genome shotgun (WGS) entry which is preliminary data.</text>
</comment>
<feature type="transmembrane region" description="Helical" evidence="6">
    <location>
        <begin position="25"/>
        <end position="44"/>
    </location>
</feature>
<proteinExistence type="predicted"/>
<evidence type="ECO:0000256" key="2">
    <source>
        <dbReference type="ARBA" id="ARBA00022448"/>
    </source>
</evidence>
<keyword evidence="2" id="KW-0813">Transport</keyword>
<feature type="non-terminal residue" evidence="7">
    <location>
        <position position="357"/>
    </location>
</feature>
<reference evidence="7 8" key="1">
    <citation type="submission" date="2015-10" db="EMBL/GenBank/DDBJ databases">
        <title>Metagenome-Assembled Genomes uncover a global brackish microbiome.</title>
        <authorList>
            <person name="Hugerth L.W."/>
            <person name="Larsson J."/>
            <person name="Alneberg J."/>
            <person name="Lindh M.V."/>
            <person name="Legrand C."/>
            <person name="Pinhassi J."/>
            <person name="Andersson A.F."/>
        </authorList>
    </citation>
    <scope>NUCLEOTIDE SEQUENCE [LARGE SCALE GENOMIC DNA]</scope>
    <source>
        <strain evidence="7">BACL3 MAG-120924-bin41</strain>
    </source>
</reference>
<protein>
    <recommendedName>
        <fullName evidence="9">Transporter</fullName>
    </recommendedName>
</protein>
<dbReference type="EMBL" id="LIDJ01000597">
    <property type="protein sequence ID" value="KRP24805.1"/>
    <property type="molecule type" value="Genomic_DNA"/>
</dbReference>
<feature type="transmembrane region" description="Helical" evidence="6">
    <location>
        <begin position="127"/>
        <end position="146"/>
    </location>
</feature>
<evidence type="ECO:0000313" key="7">
    <source>
        <dbReference type="EMBL" id="KRP24805.1"/>
    </source>
</evidence>
<dbReference type="CDD" id="cd10336">
    <property type="entry name" value="SLC6sbd_Tyt1-Like"/>
    <property type="match status" value="1"/>
</dbReference>
<dbReference type="Pfam" id="PF00209">
    <property type="entry name" value="SNF"/>
    <property type="match status" value="2"/>
</dbReference>
<feature type="transmembrane region" description="Helical" evidence="6">
    <location>
        <begin position="285"/>
        <end position="313"/>
    </location>
</feature>
<evidence type="ECO:0000256" key="3">
    <source>
        <dbReference type="ARBA" id="ARBA00022692"/>
    </source>
</evidence>
<dbReference type="GO" id="GO:0016020">
    <property type="term" value="C:membrane"/>
    <property type="evidence" value="ECO:0007669"/>
    <property type="project" value="UniProtKB-SubCell"/>
</dbReference>
<feature type="transmembrane region" description="Helical" evidence="6">
    <location>
        <begin position="74"/>
        <end position="93"/>
    </location>
</feature>
<comment type="subcellular location">
    <subcellularLocation>
        <location evidence="1">Membrane</location>
        <topology evidence="1">Multi-pass membrane protein</topology>
    </subcellularLocation>
</comment>
<dbReference type="Proteomes" id="UP000052138">
    <property type="component" value="Unassembled WGS sequence"/>
</dbReference>
<feature type="transmembrane region" description="Helical" evidence="6">
    <location>
        <begin position="325"/>
        <end position="345"/>
    </location>
</feature>
<dbReference type="AlphaFoldDB" id="A0A0R2WM28"/>
<dbReference type="InterPro" id="IPR037272">
    <property type="entry name" value="SNS_sf"/>
</dbReference>
<dbReference type="InterPro" id="IPR000175">
    <property type="entry name" value="Na/ntran_symport"/>
</dbReference>
<name>A0A0R2WM28_9GAMM</name>
<gene>
    <name evidence="7" type="ORF">ABS30_11275</name>
</gene>
<dbReference type="PANTHER" id="PTHR42948">
    <property type="entry name" value="TRANSPORTER"/>
    <property type="match status" value="1"/>
</dbReference>
<organism evidence="7 8">
    <name type="scientific">OM182 bacterium BACL3 MAG-120924-bin41</name>
    <dbReference type="NCBI Taxonomy" id="1655632"/>
    <lineage>
        <taxon>Bacteria</taxon>
        <taxon>Pseudomonadati</taxon>
        <taxon>Pseudomonadota</taxon>
        <taxon>Gammaproteobacteria</taxon>
        <taxon>OMG group</taxon>
        <taxon>OM182 clade</taxon>
    </lineage>
</organism>
<accession>A0A0R2WM28</accession>
<keyword evidence="5 6" id="KW-0472">Membrane</keyword>
<evidence type="ECO:0000256" key="4">
    <source>
        <dbReference type="ARBA" id="ARBA00022989"/>
    </source>
</evidence>
<sequence length="357" mass="37570">MVGIGASVGLGNLWRFPFQAGENGGSAFVLVYLLCIIGIVYPVLIGELAVGRHMGLSAVGSTKEMARAAGRSPWWGLVGGIGAFATYMVLCIYGVISGRVLAFAVAGFSGGYVEGAMPAIYATPVRAFLWQTLFMAITVAIVLRGLHKGIEGFSRVTMPAFFVMLTLLCVYSLSNGSAGAAIEYLLSPRFEELSPEVILAAFGQAFFSVVVGGAAMLTFGAFMDKKANIANDGLVITTSDTIVAMVAGLMIFPIVFQFNLDPAMGMGLIFSTMPLSFLQMPSGSLVGGLFFSLAALGALTSSIAMLMLAAVVVEEQLQVKRKTAVLSLGAIAWIIGAVSVFFPHINEEIDFFSGQVM</sequence>
<dbReference type="SUPFAM" id="SSF161070">
    <property type="entry name" value="SNF-like"/>
    <property type="match status" value="1"/>
</dbReference>
<feature type="transmembrane region" description="Helical" evidence="6">
    <location>
        <begin position="234"/>
        <end position="256"/>
    </location>
</feature>
<evidence type="ECO:0000313" key="8">
    <source>
        <dbReference type="Proteomes" id="UP000052138"/>
    </source>
</evidence>
<dbReference type="PROSITE" id="PS50267">
    <property type="entry name" value="NA_NEUROTRAN_SYMP_3"/>
    <property type="match status" value="1"/>
</dbReference>